<keyword evidence="2" id="KW-1185">Reference proteome</keyword>
<dbReference type="Proteomes" id="UP001165580">
    <property type="component" value="Unassembled WGS sequence"/>
</dbReference>
<sequence>MDVEKTSRRLSDTRVAWFSSVRPDNRVSIAIDGSAPESLVALAVVEVFDDVNGHSSVAAAFARKYDGFDIADVSVAGPLVLMRVRITRWLLDGSPQ</sequence>
<dbReference type="SUPFAM" id="SSF50475">
    <property type="entry name" value="FMN-binding split barrel"/>
    <property type="match status" value="1"/>
</dbReference>
<protein>
    <submittedName>
        <fullName evidence="1">Uncharacterized protein</fullName>
    </submittedName>
</protein>
<dbReference type="RefSeq" id="WP_259485702.1">
    <property type="nucleotide sequence ID" value="NZ_JANTEZ010000002.1"/>
</dbReference>
<dbReference type="EMBL" id="JANTEZ010000002">
    <property type="protein sequence ID" value="MCS5714174.1"/>
    <property type="molecule type" value="Genomic_DNA"/>
</dbReference>
<evidence type="ECO:0000313" key="2">
    <source>
        <dbReference type="Proteomes" id="UP001165580"/>
    </source>
</evidence>
<proteinExistence type="predicted"/>
<accession>A0ABT2GD76</accession>
<gene>
    <name evidence="1" type="ORF">NVV95_06365</name>
</gene>
<organism evidence="1 2">
    <name type="scientific">Herbiconiux gentiana</name>
    <dbReference type="NCBI Taxonomy" id="2970912"/>
    <lineage>
        <taxon>Bacteria</taxon>
        <taxon>Bacillati</taxon>
        <taxon>Actinomycetota</taxon>
        <taxon>Actinomycetes</taxon>
        <taxon>Micrococcales</taxon>
        <taxon>Microbacteriaceae</taxon>
        <taxon>Herbiconiux</taxon>
    </lineage>
</organism>
<evidence type="ECO:0000313" key="1">
    <source>
        <dbReference type="EMBL" id="MCS5714174.1"/>
    </source>
</evidence>
<name>A0ABT2GD76_9MICO</name>
<comment type="caution">
    <text evidence="1">The sequence shown here is derived from an EMBL/GenBank/DDBJ whole genome shotgun (WGS) entry which is preliminary data.</text>
</comment>
<reference evidence="1" key="1">
    <citation type="submission" date="2022-08" db="EMBL/GenBank/DDBJ databases">
        <authorList>
            <person name="Deng Y."/>
            <person name="Han X.-F."/>
            <person name="Zhang Y.-Q."/>
        </authorList>
    </citation>
    <scope>NUCLEOTIDE SEQUENCE</scope>
    <source>
        <strain evidence="1">CPCC 205716</strain>
    </source>
</reference>